<organism evidence="2 3">
    <name type="scientific">Trifolium subterraneum</name>
    <name type="common">Subterranean clover</name>
    <dbReference type="NCBI Taxonomy" id="3900"/>
    <lineage>
        <taxon>Eukaryota</taxon>
        <taxon>Viridiplantae</taxon>
        <taxon>Streptophyta</taxon>
        <taxon>Embryophyta</taxon>
        <taxon>Tracheophyta</taxon>
        <taxon>Spermatophyta</taxon>
        <taxon>Magnoliopsida</taxon>
        <taxon>eudicotyledons</taxon>
        <taxon>Gunneridae</taxon>
        <taxon>Pentapetalae</taxon>
        <taxon>rosids</taxon>
        <taxon>fabids</taxon>
        <taxon>Fabales</taxon>
        <taxon>Fabaceae</taxon>
        <taxon>Papilionoideae</taxon>
        <taxon>50 kb inversion clade</taxon>
        <taxon>NPAAA clade</taxon>
        <taxon>Hologalegina</taxon>
        <taxon>IRL clade</taxon>
        <taxon>Trifolieae</taxon>
        <taxon>Trifolium</taxon>
    </lineage>
</organism>
<dbReference type="Proteomes" id="UP000242715">
    <property type="component" value="Unassembled WGS sequence"/>
</dbReference>
<feature type="compositionally biased region" description="Polar residues" evidence="1">
    <location>
        <begin position="72"/>
        <end position="82"/>
    </location>
</feature>
<feature type="region of interest" description="Disordered" evidence="1">
    <location>
        <begin position="194"/>
        <end position="216"/>
    </location>
</feature>
<sequence length="216" mass="23264">MRRRDPDEADPLRWTRSNTTHQCQRCLEYGHNARTCKLPAPKKKNDVADKNVASASNACASNDATNTTSANVPLTQASQTNAPKKRGRPKGSKNIKRKDPNAPKVPKVAKVPNAPKAPKNANAHASQVADETPNAHASQAITKAPNAHASQVTAEAPNAHGHLIYPDLLADILVGDDDEVPDMLSKRLYCTAPPSIEPVPAKAQPTWDDISKKLTQ</sequence>
<evidence type="ECO:0000256" key="1">
    <source>
        <dbReference type="SAM" id="MobiDB-lite"/>
    </source>
</evidence>
<name>A0A2Z6PQQ8_TRISU</name>
<feature type="region of interest" description="Disordered" evidence="1">
    <location>
        <begin position="1"/>
        <end position="20"/>
    </location>
</feature>
<accession>A0A2Z6PQQ8</accession>
<feature type="compositionally biased region" description="Low complexity" evidence="1">
    <location>
        <begin position="56"/>
        <end position="71"/>
    </location>
</feature>
<proteinExistence type="predicted"/>
<feature type="compositionally biased region" description="Low complexity" evidence="1">
    <location>
        <begin position="102"/>
        <end position="123"/>
    </location>
</feature>
<feature type="region of interest" description="Disordered" evidence="1">
    <location>
        <begin position="56"/>
        <end position="153"/>
    </location>
</feature>
<feature type="compositionally biased region" description="Basic residues" evidence="1">
    <location>
        <begin position="83"/>
        <end position="96"/>
    </location>
</feature>
<evidence type="ECO:0000313" key="3">
    <source>
        <dbReference type="Proteomes" id="UP000242715"/>
    </source>
</evidence>
<protein>
    <submittedName>
        <fullName evidence="2">Uncharacterized protein</fullName>
    </submittedName>
</protein>
<gene>
    <name evidence="2" type="ORF">TSUD_88560</name>
</gene>
<evidence type="ECO:0000313" key="2">
    <source>
        <dbReference type="EMBL" id="GAU49489.1"/>
    </source>
</evidence>
<dbReference type="AlphaFoldDB" id="A0A2Z6PQQ8"/>
<reference evidence="3" key="1">
    <citation type="journal article" date="2017" name="Front. Plant Sci.">
        <title>Climate Clever Clovers: New Paradigm to Reduce the Environmental Footprint of Ruminants by Breeding Low Methanogenic Forages Utilizing Haplotype Variation.</title>
        <authorList>
            <person name="Kaur P."/>
            <person name="Appels R."/>
            <person name="Bayer P.E."/>
            <person name="Keeble-Gagnere G."/>
            <person name="Wang J."/>
            <person name="Hirakawa H."/>
            <person name="Shirasawa K."/>
            <person name="Vercoe P."/>
            <person name="Stefanova K."/>
            <person name="Durmic Z."/>
            <person name="Nichols P."/>
            <person name="Revell C."/>
            <person name="Isobe S.N."/>
            <person name="Edwards D."/>
            <person name="Erskine W."/>
        </authorList>
    </citation>
    <scope>NUCLEOTIDE SEQUENCE [LARGE SCALE GENOMIC DNA]</scope>
    <source>
        <strain evidence="3">cv. Daliak</strain>
    </source>
</reference>
<dbReference type="EMBL" id="DF974574">
    <property type="protein sequence ID" value="GAU49489.1"/>
    <property type="molecule type" value="Genomic_DNA"/>
</dbReference>
<feature type="region of interest" description="Disordered" evidence="1">
    <location>
        <begin position="31"/>
        <end position="50"/>
    </location>
</feature>
<feature type="compositionally biased region" description="Basic and acidic residues" evidence="1">
    <location>
        <begin position="1"/>
        <end position="13"/>
    </location>
</feature>
<keyword evidence="3" id="KW-1185">Reference proteome</keyword>